<dbReference type="EMBL" id="CP049331">
    <property type="protein sequence ID" value="QIH42855.1"/>
    <property type="molecule type" value="Genomic_DNA"/>
</dbReference>
<protein>
    <recommendedName>
        <fullName evidence="10">tRNA-dihydrouridine(20/20a) synthase</fullName>
        <ecNumber evidence="10">1.3.1.91</ecNumber>
    </recommendedName>
    <alternativeName>
        <fullName evidence="10">U20-specific dihydrouridine synthase</fullName>
        <shortName evidence="10">U20-specific Dus</shortName>
    </alternativeName>
    <alternativeName>
        <fullName evidence="10">tRNA-dihydrouridine synthase A</fullName>
    </alternativeName>
</protein>
<dbReference type="GO" id="GO:0000049">
    <property type="term" value="F:tRNA binding"/>
    <property type="evidence" value="ECO:0007669"/>
    <property type="project" value="UniProtKB-UniRule"/>
</dbReference>
<feature type="site" description="Interacts with tRNA" evidence="10">
    <location>
        <position position="90"/>
    </location>
</feature>
<evidence type="ECO:0000256" key="12">
    <source>
        <dbReference type="PIRSR" id="PIRSR006621-1"/>
    </source>
</evidence>
<dbReference type="InterPro" id="IPR035587">
    <property type="entry name" value="DUS-like_FMN-bd"/>
</dbReference>
<evidence type="ECO:0000256" key="7">
    <source>
        <dbReference type="ARBA" id="ARBA00022884"/>
    </source>
</evidence>
<dbReference type="HAMAP" id="MF_02041">
    <property type="entry name" value="DusA_subfam"/>
    <property type="match status" value="1"/>
</dbReference>
<dbReference type="InterPro" id="IPR018517">
    <property type="entry name" value="tRNA_hU_synthase_CS"/>
</dbReference>
<evidence type="ECO:0000256" key="5">
    <source>
        <dbReference type="ARBA" id="ARBA00022694"/>
    </source>
</evidence>
<keyword evidence="7 10" id="KW-0694">RNA-binding</keyword>
<dbReference type="SUPFAM" id="SSF51395">
    <property type="entry name" value="FMN-linked oxidoreductases"/>
    <property type="match status" value="1"/>
</dbReference>
<reference evidence="15 16" key="1">
    <citation type="submission" date="2020-02" db="EMBL/GenBank/DDBJ databases">
        <title>A complete genome of a marine bacterium Vibrio sp. ZWAL4003 isolated from the mangrove sediment with the ability to degrade polysaccharides.</title>
        <authorList>
            <person name="Wu J."/>
            <person name="Qu W."/>
            <person name="Zeng R."/>
        </authorList>
    </citation>
    <scope>NUCLEOTIDE SEQUENCE [LARGE SCALE GENOMIC DNA]</scope>
    <source>
        <strain evidence="15 16">ZWAL4003</strain>
    </source>
</reference>
<keyword evidence="4 10" id="KW-0288">FMN</keyword>
<keyword evidence="13" id="KW-0547">Nucleotide-binding</keyword>
<evidence type="ECO:0000256" key="11">
    <source>
        <dbReference type="PIRNR" id="PIRNR006621"/>
    </source>
</evidence>
<evidence type="ECO:0000313" key="15">
    <source>
        <dbReference type="EMBL" id="QIH42855.1"/>
    </source>
</evidence>
<name>A0A6G7CL64_9VIBR</name>
<proteinExistence type="inferred from homology"/>
<evidence type="ECO:0000256" key="2">
    <source>
        <dbReference type="ARBA" id="ARBA00022555"/>
    </source>
</evidence>
<gene>
    <name evidence="10 15" type="primary">dusA</name>
    <name evidence="15" type="ORF">G5S32_13150</name>
</gene>
<feature type="site" description="Interacts with tRNA; defines subfamily-specific binding signature" evidence="10">
    <location>
        <position position="296"/>
    </location>
</feature>
<dbReference type="Gene3D" id="1.20.120.1460">
    <property type="match status" value="1"/>
</dbReference>
<dbReference type="EC" id="1.3.1.91" evidence="10"/>
<dbReference type="InterPro" id="IPR001269">
    <property type="entry name" value="DUS_fam"/>
</dbReference>
<dbReference type="GO" id="GO:0102264">
    <property type="term" value="F:tRNA-dihydrouridine20 synthase activity"/>
    <property type="evidence" value="ECO:0007669"/>
    <property type="project" value="UniProtKB-EC"/>
</dbReference>
<feature type="site" description="Interacts with tRNA; defines subfamily-specific binding signature" evidence="10">
    <location>
        <position position="177"/>
    </location>
</feature>
<dbReference type="PIRSF" id="PIRSF006621">
    <property type="entry name" value="Dus"/>
    <property type="match status" value="1"/>
</dbReference>
<feature type="domain" description="DUS-like FMN-binding" evidence="14">
    <location>
        <begin position="9"/>
        <end position="318"/>
    </location>
</feature>
<feature type="binding site" evidence="10 13">
    <location>
        <position position="165"/>
    </location>
    <ligand>
        <name>FMN</name>
        <dbReference type="ChEBI" id="CHEBI:58210"/>
    </ligand>
</feature>
<feature type="binding site" evidence="10 13">
    <location>
        <begin position="227"/>
        <end position="228"/>
    </location>
    <ligand>
        <name>FMN</name>
        <dbReference type="ChEBI" id="CHEBI:58210"/>
    </ligand>
</feature>
<comment type="catalytic activity">
    <reaction evidence="10">
        <text>5,6-dihydrouridine(20) in tRNA + NADP(+) = uridine(20) in tRNA + NADPH + H(+)</text>
        <dbReference type="Rhea" id="RHEA:53336"/>
        <dbReference type="Rhea" id="RHEA-COMP:13533"/>
        <dbReference type="Rhea" id="RHEA-COMP:13534"/>
        <dbReference type="ChEBI" id="CHEBI:15378"/>
        <dbReference type="ChEBI" id="CHEBI:57783"/>
        <dbReference type="ChEBI" id="CHEBI:58349"/>
        <dbReference type="ChEBI" id="CHEBI:65315"/>
        <dbReference type="ChEBI" id="CHEBI:74443"/>
        <dbReference type="EC" id="1.3.1.91"/>
    </reaction>
</comment>
<evidence type="ECO:0000256" key="9">
    <source>
        <dbReference type="ARBA" id="ARBA00058013"/>
    </source>
</evidence>
<dbReference type="NCBIfam" id="NF008774">
    <property type="entry name" value="PRK11815.1"/>
    <property type="match status" value="1"/>
</dbReference>
<comment type="similarity">
    <text evidence="11">Belongs to the dus family.</text>
</comment>
<comment type="catalytic activity">
    <reaction evidence="10">
        <text>5,6-dihydrouridine(20a) in tRNA + NAD(+) = uridine(20a) in tRNA + NADH + H(+)</text>
        <dbReference type="Rhea" id="RHEA:53348"/>
        <dbReference type="Rhea" id="RHEA-COMP:13535"/>
        <dbReference type="Rhea" id="RHEA-COMP:13536"/>
        <dbReference type="ChEBI" id="CHEBI:15378"/>
        <dbReference type="ChEBI" id="CHEBI:57540"/>
        <dbReference type="ChEBI" id="CHEBI:57945"/>
        <dbReference type="ChEBI" id="CHEBI:65315"/>
        <dbReference type="ChEBI" id="CHEBI:74443"/>
    </reaction>
</comment>
<sequence length="327" mass="36811">MYPSFRLSVAPMLDWTDRHCRYFHRLMTSQTLLYTEMVTTGAIIHGKGDFLAYNQEEHPLALQLGGSNPVDLAHCAKLAQERGYDEINLNVGCPSDRVQNGRFGACLMAEPQLVADCVAAMKDVVDVPVTVKTRIGIDDLDSYEFLTDFITIVSEKGGCEHFTIHARKAWLSGLSPKENREIPPLDYNRAYQIKRDFAHLNIAINGGVKSLEEAKQHLAHLDGVMIGREAYQSPYILAEVDQQIFGLDTPVKKRSEVIFEMFPYIEQQLSQGAYLGHITRHMLGMFQNMPGARQWRRYISENAHKQGAGIEVVEAALAKIPYQELGV</sequence>
<dbReference type="CDD" id="cd02801">
    <property type="entry name" value="DUS_like_FMN"/>
    <property type="match status" value="1"/>
</dbReference>
<comment type="cofactor">
    <cofactor evidence="1 10 11 13">
        <name>FMN</name>
        <dbReference type="ChEBI" id="CHEBI:58210"/>
    </cofactor>
</comment>
<dbReference type="PANTHER" id="PTHR42907">
    <property type="entry name" value="FMN-LINKED OXIDOREDUCTASES SUPERFAMILY PROTEIN"/>
    <property type="match status" value="1"/>
</dbReference>
<dbReference type="NCBIfam" id="TIGR00742">
    <property type="entry name" value="yjbN"/>
    <property type="match status" value="1"/>
</dbReference>
<evidence type="ECO:0000256" key="1">
    <source>
        <dbReference type="ARBA" id="ARBA00001917"/>
    </source>
</evidence>
<organism evidence="15 16">
    <name type="scientific">Vibrio ziniensis</name>
    <dbReference type="NCBI Taxonomy" id="2711221"/>
    <lineage>
        <taxon>Bacteria</taxon>
        <taxon>Pseudomonadati</taxon>
        <taxon>Pseudomonadota</taxon>
        <taxon>Gammaproteobacteria</taxon>
        <taxon>Vibrionales</taxon>
        <taxon>Vibrionaceae</taxon>
        <taxon>Vibrio</taxon>
    </lineage>
</organism>
<keyword evidence="8 10" id="KW-0560">Oxidoreductase</keyword>
<feature type="site" description="Interacts with tRNA; defines subfamily-specific binding signature" evidence="10">
    <location>
        <position position="293"/>
    </location>
</feature>
<dbReference type="FunFam" id="1.20.120.1460:FF:000001">
    <property type="entry name" value="tRNA-dihydrouridine(20/20a) synthase"/>
    <property type="match status" value="1"/>
</dbReference>
<evidence type="ECO:0000256" key="6">
    <source>
        <dbReference type="ARBA" id="ARBA00022857"/>
    </source>
</evidence>
<evidence type="ECO:0000259" key="14">
    <source>
        <dbReference type="Pfam" id="PF01207"/>
    </source>
</evidence>
<dbReference type="PANTHER" id="PTHR42907:SF1">
    <property type="entry name" value="FMN-LINKED OXIDOREDUCTASES SUPERFAMILY PROTEIN"/>
    <property type="match status" value="1"/>
</dbReference>
<feature type="active site" description="Proton donor" evidence="10 12">
    <location>
        <position position="93"/>
    </location>
</feature>
<keyword evidence="5 10" id="KW-0819">tRNA processing</keyword>
<evidence type="ECO:0000256" key="4">
    <source>
        <dbReference type="ARBA" id="ARBA00022643"/>
    </source>
</evidence>
<dbReference type="GO" id="GO:0050660">
    <property type="term" value="F:flavin adenine dinucleotide binding"/>
    <property type="evidence" value="ECO:0007669"/>
    <property type="project" value="InterPro"/>
</dbReference>
<keyword evidence="16" id="KW-1185">Reference proteome</keyword>
<feature type="binding site" evidence="10">
    <location>
        <begin position="11"/>
        <end position="13"/>
    </location>
    <ligand>
        <name>FMN</name>
        <dbReference type="ChEBI" id="CHEBI:58210"/>
    </ligand>
</feature>
<feature type="binding site" evidence="10 13">
    <location>
        <begin position="205"/>
        <end position="207"/>
    </location>
    <ligand>
        <name>FMN</name>
        <dbReference type="ChEBI" id="CHEBI:58210"/>
    </ligand>
</feature>
<dbReference type="InterPro" id="IPR004653">
    <property type="entry name" value="DusA"/>
</dbReference>
<dbReference type="Proteomes" id="UP000503003">
    <property type="component" value="Chromosome 1"/>
</dbReference>
<accession>A0A6G7CL64</accession>
<dbReference type="KEGG" id="vzi:G5S32_13150"/>
<dbReference type="Gene3D" id="3.20.20.70">
    <property type="entry name" value="Aldolase class I"/>
    <property type="match status" value="1"/>
</dbReference>
<feature type="binding site" evidence="10 13">
    <location>
        <position position="63"/>
    </location>
    <ligand>
        <name>FMN</name>
        <dbReference type="ChEBI" id="CHEBI:58210"/>
    </ligand>
</feature>
<comment type="catalytic activity">
    <reaction evidence="10">
        <text>5,6-dihydrouridine(20) in tRNA + NAD(+) = uridine(20) in tRNA + NADH + H(+)</text>
        <dbReference type="Rhea" id="RHEA:53340"/>
        <dbReference type="Rhea" id="RHEA-COMP:13533"/>
        <dbReference type="Rhea" id="RHEA-COMP:13534"/>
        <dbReference type="ChEBI" id="CHEBI:15378"/>
        <dbReference type="ChEBI" id="CHEBI:57540"/>
        <dbReference type="ChEBI" id="CHEBI:57945"/>
        <dbReference type="ChEBI" id="CHEBI:65315"/>
        <dbReference type="ChEBI" id="CHEBI:74443"/>
        <dbReference type="EC" id="1.3.1.91"/>
    </reaction>
</comment>
<dbReference type="PROSITE" id="PS01136">
    <property type="entry name" value="UPF0034"/>
    <property type="match status" value="1"/>
</dbReference>
<dbReference type="AlphaFoldDB" id="A0A6G7CL64"/>
<comment type="catalytic activity">
    <reaction evidence="10">
        <text>5,6-dihydrouridine(20a) in tRNA + NADP(+) = uridine(20a) in tRNA + NADPH + H(+)</text>
        <dbReference type="Rhea" id="RHEA:53344"/>
        <dbReference type="Rhea" id="RHEA-COMP:13535"/>
        <dbReference type="Rhea" id="RHEA-COMP:13536"/>
        <dbReference type="ChEBI" id="CHEBI:15378"/>
        <dbReference type="ChEBI" id="CHEBI:57783"/>
        <dbReference type="ChEBI" id="CHEBI:58349"/>
        <dbReference type="ChEBI" id="CHEBI:65315"/>
        <dbReference type="ChEBI" id="CHEBI:74443"/>
    </reaction>
</comment>
<dbReference type="GO" id="GO:0010181">
    <property type="term" value="F:FMN binding"/>
    <property type="evidence" value="ECO:0007669"/>
    <property type="project" value="UniProtKB-UniRule"/>
</dbReference>
<dbReference type="InterPro" id="IPR013785">
    <property type="entry name" value="Aldolase_TIM"/>
</dbReference>
<dbReference type="RefSeq" id="WP_165312406.1">
    <property type="nucleotide sequence ID" value="NZ_CP049331.1"/>
</dbReference>
<keyword evidence="3 10" id="KW-0285">Flavoprotein</keyword>
<comment type="function">
    <text evidence="9 10">Catalyzes the synthesis of 5,6-dihydrouridine (D), a modified base found in the D-loop of most tRNAs, via the reduction of the C5-C6 double bond in target uridines. Specifically modifies U20 and U20a in tRNAs.</text>
</comment>
<comment type="similarity">
    <text evidence="10">Belongs to the Dus family. DusA subfamily.</text>
</comment>
<evidence type="ECO:0000256" key="10">
    <source>
        <dbReference type="HAMAP-Rule" id="MF_02041"/>
    </source>
</evidence>
<evidence type="ECO:0000256" key="3">
    <source>
        <dbReference type="ARBA" id="ARBA00022630"/>
    </source>
</evidence>
<dbReference type="Pfam" id="PF01207">
    <property type="entry name" value="Dus"/>
    <property type="match status" value="1"/>
</dbReference>
<feature type="binding site" evidence="10 13">
    <location>
        <position position="132"/>
    </location>
    <ligand>
        <name>FMN</name>
        <dbReference type="ChEBI" id="CHEBI:58210"/>
    </ligand>
</feature>
<keyword evidence="2 10" id="KW-0820">tRNA-binding</keyword>
<dbReference type="FunFam" id="3.20.20.70:FF:000083">
    <property type="entry name" value="tRNA-dihydrouridine(20/20a) synthase"/>
    <property type="match status" value="1"/>
</dbReference>
<evidence type="ECO:0000313" key="16">
    <source>
        <dbReference type="Proteomes" id="UP000503003"/>
    </source>
</evidence>
<evidence type="ECO:0000256" key="8">
    <source>
        <dbReference type="ARBA" id="ARBA00023002"/>
    </source>
</evidence>
<evidence type="ECO:0000256" key="13">
    <source>
        <dbReference type="PIRSR" id="PIRSR006621-2"/>
    </source>
</evidence>
<keyword evidence="6 10" id="KW-0521">NADP</keyword>
<feature type="site" description="Interacts with tRNA" evidence="10">
    <location>
        <position position="180"/>
    </location>
</feature>